<feature type="compositionally biased region" description="Pro residues" evidence="1">
    <location>
        <begin position="22"/>
        <end position="34"/>
    </location>
</feature>
<evidence type="ECO:0000256" key="1">
    <source>
        <dbReference type="SAM" id="MobiDB-lite"/>
    </source>
</evidence>
<accession>A0A3B1E8Q9</accession>
<keyword evidence="2" id="KW-0472">Membrane</keyword>
<dbReference type="AlphaFoldDB" id="A0A3B1E8Q9"/>
<evidence type="ECO:0000256" key="2">
    <source>
        <dbReference type="SAM" id="Phobius"/>
    </source>
</evidence>
<feature type="transmembrane region" description="Helical" evidence="2">
    <location>
        <begin position="93"/>
        <end position="118"/>
    </location>
</feature>
<evidence type="ECO:0008006" key="4">
    <source>
        <dbReference type="Google" id="ProtNLM"/>
    </source>
</evidence>
<keyword evidence="2" id="KW-1133">Transmembrane helix</keyword>
<protein>
    <recommendedName>
        <fullName evidence="4">DUF4190 domain-containing protein</fullName>
    </recommendedName>
</protein>
<name>A0A3B1E8Q9_9ZZZZ</name>
<proteinExistence type="predicted"/>
<sequence>ERGAESPAIAHETLRPILQAPPTRPGPIDSPPLPADTGITSLIPYNNPPALIGYYISVASLIPILAMLLGPAAVVLGVVGLNKRKADPRCKGMAHAIVAIILGSLTTLGNLTLILLLFI</sequence>
<feature type="region of interest" description="Disordered" evidence="1">
    <location>
        <begin position="1"/>
        <end position="35"/>
    </location>
</feature>
<dbReference type="EMBL" id="UOGK01000599">
    <property type="protein sequence ID" value="VAX41827.1"/>
    <property type="molecule type" value="Genomic_DNA"/>
</dbReference>
<gene>
    <name evidence="3" type="ORF">MNBD_PLANCTO03-986</name>
</gene>
<organism evidence="3">
    <name type="scientific">hydrothermal vent metagenome</name>
    <dbReference type="NCBI Taxonomy" id="652676"/>
    <lineage>
        <taxon>unclassified sequences</taxon>
        <taxon>metagenomes</taxon>
        <taxon>ecological metagenomes</taxon>
    </lineage>
</organism>
<evidence type="ECO:0000313" key="3">
    <source>
        <dbReference type="EMBL" id="VAX41827.1"/>
    </source>
</evidence>
<feature type="transmembrane region" description="Helical" evidence="2">
    <location>
        <begin position="52"/>
        <end position="81"/>
    </location>
</feature>
<keyword evidence="2" id="KW-0812">Transmembrane</keyword>
<feature type="non-terminal residue" evidence="3">
    <location>
        <position position="1"/>
    </location>
</feature>
<reference evidence="3" key="1">
    <citation type="submission" date="2018-06" db="EMBL/GenBank/DDBJ databases">
        <authorList>
            <person name="Zhirakovskaya E."/>
        </authorList>
    </citation>
    <scope>NUCLEOTIDE SEQUENCE</scope>
</reference>